<evidence type="ECO:0000256" key="3">
    <source>
        <dbReference type="ARBA" id="ARBA00006317"/>
    </source>
</evidence>
<feature type="domain" description="Homeobox" evidence="15">
    <location>
        <begin position="184"/>
        <end position="244"/>
    </location>
</feature>
<dbReference type="PROSITE" id="PS00027">
    <property type="entry name" value="HOMEOBOX_1"/>
    <property type="match status" value="2"/>
</dbReference>
<feature type="region of interest" description="Disordered" evidence="14">
    <location>
        <begin position="153"/>
        <end position="191"/>
    </location>
</feature>
<dbReference type="PANTHER" id="PTHR45970">
    <property type="entry name" value="AGAP004664-PA"/>
    <property type="match status" value="1"/>
</dbReference>
<evidence type="ECO:0000256" key="12">
    <source>
        <dbReference type="PROSITE-ProRule" id="PRU00108"/>
    </source>
</evidence>
<dbReference type="InterPro" id="IPR006711">
    <property type="entry name" value="Hox9_activation_N"/>
</dbReference>
<keyword evidence="6" id="KW-0805">Transcription regulation</keyword>
<dbReference type="Pfam" id="PF04617">
    <property type="entry name" value="Hox9_act"/>
    <property type="match status" value="1"/>
</dbReference>
<dbReference type="PRINTS" id="PR00024">
    <property type="entry name" value="HOMEOBOX"/>
</dbReference>
<dbReference type="InterPro" id="IPR020479">
    <property type="entry name" value="HD_metazoa"/>
</dbReference>
<feature type="compositionally biased region" description="Basic and acidic residues" evidence="14">
    <location>
        <begin position="451"/>
        <end position="467"/>
    </location>
</feature>
<evidence type="ECO:0000256" key="14">
    <source>
        <dbReference type="SAM" id="MobiDB-lite"/>
    </source>
</evidence>
<evidence type="ECO:0000259" key="15">
    <source>
        <dbReference type="PROSITE" id="PS50071"/>
    </source>
</evidence>
<dbReference type="AlphaFoldDB" id="Q4RW45"/>
<feature type="region of interest" description="Disordered" evidence="14">
    <location>
        <begin position="244"/>
        <end position="267"/>
    </location>
</feature>
<dbReference type="GO" id="GO:0009952">
    <property type="term" value="P:anterior/posterior pattern specification"/>
    <property type="evidence" value="ECO:0007669"/>
    <property type="project" value="TreeGrafter"/>
</dbReference>
<feature type="region of interest" description="Disordered" evidence="14">
    <location>
        <begin position="429"/>
        <end position="467"/>
    </location>
</feature>
<evidence type="ECO:0000313" key="16">
    <source>
        <dbReference type="EMBL" id="CAG07387.1"/>
    </source>
</evidence>
<evidence type="ECO:0000256" key="8">
    <source>
        <dbReference type="ARBA" id="ARBA00023155"/>
    </source>
</evidence>
<dbReference type="PROSITE" id="PS50071">
    <property type="entry name" value="HOMEOBOX_2"/>
    <property type="match status" value="2"/>
</dbReference>
<dbReference type="InterPro" id="IPR001827">
    <property type="entry name" value="Homeobox_Antennapedia_CS"/>
</dbReference>
<feature type="domain" description="Homeobox" evidence="15">
    <location>
        <begin position="369"/>
        <end position="429"/>
    </location>
</feature>
<gene>
    <name evidence="16" type="ORF">GSTENG00028039001</name>
</gene>
<feature type="DNA-binding region" description="Homeobox" evidence="12">
    <location>
        <begin position="371"/>
        <end position="430"/>
    </location>
</feature>
<feature type="compositionally biased region" description="Basic and acidic residues" evidence="14">
    <location>
        <begin position="244"/>
        <end position="257"/>
    </location>
</feature>
<feature type="DNA-binding region" description="Homeobox" evidence="12">
    <location>
        <begin position="186"/>
        <end position="245"/>
    </location>
</feature>
<dbReference type="GO" id="GO:0000978">
    <property type="term" value="F:RNA polymerase II cis-regulatory region sequence-specific DNA binding"/>
    <property type="evidence" value="ECO:0007669"/>
    <property type="project" value="TreeGrafter"/>
</dbReference>
<evidence type="ECO:0000256" key="13">
    <source>
        <dbReference type="RuleBase" id="RU000682"/>
    </source>
</evidence>
<comment type="function">
    <text evidence="1">Sequence-specific transcription factor which is part of a developmental regulatory system that provides cells with specific positional identities on the anterior-posterior axis.</text>
</comment>
<dbReference type="PROSITE" id="PS00032">
    <property type="entry name" value="ANTENNAPEDIA"/>
    <property type="match status" value="1"/>
</dbReference>
<keyword evidence="10 12" id="KW-0539">Nucleus</keyword>
<evidence type="ECO:0000256" key="1">
    <source>
        <dbReference type="ARBA" id="ARBA00003263"/>
    </source>
</evidence>
<keyword evidence="7 12" id="KW-0238">DNA-binding</keyword>
<keyword evidence="8 12" id="KW-0371">Homeobox</keyword>
<dbReference type="Gene3D" id="1.10.10.60">
    <property type="entry name" value="Homeodomain-like"/>
    <property type="match status" value="2"/>
</dbReference>
<reference evidence="16" key="2">
    <citation type="submission" date="2004-02" db="EMBL/GenBank/DDBJ databases">
        <authorList>
            <consortium name="Genoscope"/>
            <consortium name="Whitehead Institute Centre for Genome Research"/>
        </authorList>
    </citation>
    <scope>NUCLEOTIDE SEQUENCE</scope>
</reference>
<protein>
    <recommendedName>
        <fullName evidence="11">Homeobox protein Hox-C6a</fullName>
    </recommendedName>
</protein>
<dbReference type="Pfam" id="PF00046">
    <property type="entry name" value="Homeodomain"/>
    <property type="match status" value="2"/>
</dbReference>
<evidence type="ECO:0000256" key="2">
    <source>
        <dbReference type="ARBA" id="ARBA00004123"/>
    </source>
</evidence>
<dbReference type="GO" id="GO:0006351">
    <property type="term" value="P:DNA-templated transcription"/>
    <property type="evidence" value="ECO:0007669"/>
    <property type="project" value="InterPro"/>
</dbReference>
<evidence type="ECO:0000256" key="9">
    <source>
        <dbReference type="ARBA" id="ARBA00023163"/>
    </source>
</evidence>
<accession>Q4RW45</accession>
<evidence type="ECO:0000256" key="11">
    <source>
        <dbReference type="ARBA" id="ARBA00071042"/>
    </source>
</evidence>
<dbReference type="GO" id="GO:0048704">
    <property type="term" value="P:embryonic skeletal system morphogenesis"/>
    <property type="evidence" value="ECO:0007669"/>
    <property type="project" value="TreeGrafter"/>
</dbReference>
<sequence length="467" mass="53383">MSTTGPITNYYVDSLISHENDEVLAAARFSAPGSHPAGSRTTSLVMPECADYPSCSFAPKAPVFSTSWTPVHTQPSVGYHPYSHQAHLASDSRYMRSWLEPISGAVPFHGYPGNGRHFGLKPDAFPEHRAGECLGSSGRTYPDYLCCSTTDMRDKSHQNVPSPESELVVSGKHKDEKPELDPTPGRRNGRQTYSRYQTLELEKEFLFNPYLTRKRRIEVSHALSLTERQVKIWFQNRRMKWKKENNKDKFPGPRGEAEAEEEGNEDAAALDHDRVALNRIYAPFYSPQDNVVFGSGRAQYDYGSNVFLQDKDVLPSCRQTNMGLSTQSHIAQEYSLDQGRTATQEQKSNIPIYPWMQRMNSHSGVGYGTDRRRGRQIYSRYQTLELEKEFHFNRYLTRRRRIEIANALCLTERQIKIWFQNRRMKWKKESNLTSTVTGNEQTGGSQDEGEDRGGVTEEGKDEDKKKE</sequence>
<dbReference type="PANTHER" id="PTHR45970:SF1">
    <property type="entry name" value="HOMEOBOX PROTEIN HOX-C9"/>
    <property type="match status" value="1"/>
</dbReference>
<keyword evidence="5" id="KW-0217">Developmental protein</keyword>
<comment type="similarity">
    <text evidence="3">Belongs to the Abd-B homeobox family.</text>
</comment>
<dbReference type="KEGG" id="tng:GSTEN00028039G001"/>
<evidence type="ECO:0000256" key="5">
    <source>
        <dbReference type="ARBA" id="ARBA00022473"/>
    </source>
</evidence>
<dbReference type="SMART" id="SM00389">
    <property type="entry name" value="HOX"/>
    <property type="match status" value="2"/>
</dbReference>
<keyword evidence="9" id="KW-0804">Transcription</keyword>
<evidence type="ECO:0000256" key="10">
    <source>
        <dbReference type="ARBA" id="ARBA00023242"/>
    </source>
</evidence>
<dbReference type="SUPFAM" id="SSF46689">
    <property type="entry name" value="Homeodomain-like"/>
    <property type="match status" value="2"/>
</dbReference>
<proteinExistence type="inferred from homology"/>
<comment type="similarity">
    <text evidence="4">Belongs to the Antp homeobox family.</text>
</comment>
<dbReference type="GO" id="GO:0005634">
    <property type="term" value="C:nucleus"/>
    <property type="evidence" value="ECO:0007669"/>
    <property type="project" value="UniProtKB-SubCell"/>
</dbReference>
<evidence type="ECO:0000256" key="4">
    <source>
        <dbReference type="ARBA" id="ARBA00009107"/>
    </source>
</evidence>
<dbReference type="InterPro" id="IPR017112">
    <property type="entry name" value="HXA9/HXB9/HXC9"/>
</dbReference>
<dbReference type="InterPro" id="IPR017970">
    <property type="entry name" value="Homeobox_CS"/>
</dbReference>
<dbReference type="CDD" id="cd00086">
    <property type="entry name" value="homeodomain"/>
    <property type="match status" value="2"/>
</dbReference>
<dbReference type="InterPro" id="IPR009057">
    <property type="entry name" value="Homeodomain-like_sf"/>
</dbReference>
<name>Q4RW45_TETNG</name>
<dbReference type="OrthoDB" id="6159439at2759"/>
<comment type="subcellular location">
    <subcellularLocation>
        <location evidence="2 12 13">Nucleus</location>
    </subcellularLocation>
</comment>
<reference evidence="16" key="1">
    <citation type="journal article" date="2004" name="Nature">
        <title>Genome duplication in the teleost fish Tetraodon nigroviridis reveals the early vertebrate proto-karyotype.</title>
        <authorList>
            <person name="Jaillon O."/>
            <person name="Aury J.-M."/>
            <person name="Brunet F."/>
            <person name="Petit J.-L."/>
            <person name="Stange-Thomann N."/>
            <person name="Mauceli E."/>
            <person name="Bouneau L."/>
            <person name="Fischer C."/>
            <person name="Ozouf-Costaz C."/>
            <person name="Bernot A."/>
            <person name="Nicaud S."/>
            <person name="Jaffe D."/>
            <person name="Fisher S."/>
            <person name="Lutfalla G."/>
            <person name="Dossat C."/>
            <person name="Segurens B."/>
            <person name="Dasilva C."/>
            <person name="Salanoubat M."/>
            <person name="Levy M."/>
            <person name="Boudet N."/>
            <person name="Castellano S."/>
            <person name="Anthouard V."/>
            <person name="Jubin C."/>
            <person name="Castelli V."/>
            <person name="Katinka M."/>
            <person name="Vacherie B."/>
            <person name="Biemont C."/>
            <person name="Skalli Z."/>
            <person name="Cattolico L."/>
            <person name="Poulain J."/>
            <person name="De Berardinis V."/>
            <person name="Cruaud C."/>
            <person name="Duprat S."/>
            <person name="Brottier P."/>
            <person name="Coutanceau J.-P."/>
            <person name="Gouzy J."/>
            <person name="Parra G."/>
            <person name="Lardier G."/>
            <person name="Chapple C."/>
            <person name="McKernan K.J."/>
            <person name="McEwan P."/>
            <person name="Bosak S."/>
            <person name="Kellis M."/>
            <person name="Volff J.-N."/>
            <person name="Guigo R."/>
            <person name="Zody M.C."/>
            <person name="Mesirov J."/>
            <person name="Lindblad-Toh K."/>
            <person name="Birren B."/>
            <person name="Nusbaum C."/>
            <person name="Kahn D."/>
            <person name="Robinson-Rechavi M."/>
            <person name="Laudet V."/>
            <person name="Schachter V."/>
            <person name="Quetier F."/>
            <person name="Saurin W."/>
            <person name="Scarpelli C."/>
            <person name="Wincker P."/>
            <person name="Lander E.S."/>
            <person name="Weissenbach J."/>
            <person name="Roest Crollius H."/>
        </authorList>
    </citation>
    <scope>NUCLEOTIDE SEQUENCE [LARGE SCALE GENOMIC DNA]</scope>
</reference>
<organism evidence="16">
    <name type="scientific">Tetraodon nigroviridis</name>
    <name type="common">Spotted green pufferfish</name>
    <name type="synonym">Chelonodon nigroviridis</name>
    <dbReference type="NCBI Taxonomy" id="99883"/>
    <lineage>
        <taxon>Eukaryota</taxon>
        <taxon>Metazoa</taxon>
        <taxon>Chordata</taxon>
        <taxon>Craniata</taxon>
        <taxon>Vertebrata</taxon>
        <taxon>Euteleostomi</taxon>
        <taxon>Actinopterygii</taxon>
        <taxon>Neopterygii</taxon>
        <taxon>Teleostei</taxon>
        <taxon>Neoteleostei</taxon>
        <taxon>Acanthomorphata</taxon>
        <taxon>Eupercaria</taxon>
        <taxon>Tetraodontiformes</taxon>
        <taxon>Tetradontoidea</taxon>
        <taxon>Tetraodontidae</taxon>
        <taxon>Tetraodon</taxon>
    </lineage>
</organism>
<dbReference type="GO" id="GO:0000981">
    <property type="term" value="F:DNA-binding transcription factor activity, RNA polymerase II-specific"/>
    <property type="evidence" value="ECO:0007669"/>
    <property type="project" value="InterPro"/>
</dbReference>
<dbReference type="FunFam" id="1.10.10.60:FF:000879">
    <property type="match status" value="1"/>
</dbReference>
<dbReference type="EMBL" id="CAAE01014991">
    <property type="protein sequence ID" value="CAG07387.1"/>
    <property type="molecule type" value="Genomic_DNA"/>
</dbReference>
<evidence type="ECO:0000256" key="6">
    <source>
        <dbReference type="ARBA" id="ARBA00023015"/>
    </source>
</evidence>
<dbReference type="InterPro" id="IPR001356">
    <property type="entry name" value="HD"/>
</dbReference>
<evidence type="ECO:0000256" key="7">
    <source>
        <dbReference type="ARBA" id="ARBA00023125"/>
    </source>
</evidence>
<feature type="compositionally biased region" description="Polar residues" evidence="14">
    <location>
        <begin position="431"/>
        <end position="445"/>
    </location>
</feature>
<dbReference type="GO" id="GO:0009954">
    <property type="term" value="P:proximal/distal pattern formation"/>
    <property type="evidence" value="ECO:0007669"/>
    <property type="project" value="TreeGrafter"/>
</dbReference>